<feature type="compositionally biased region" description="Basic and acidic residues" evidence="1">
    <location>
        <begin position="30"/>
        <end position="40"/>
    </location>
</feature>
<dbReference type="EMBL" id="JABFDY010000021">
    <property type="protein sequence ID" value="KAF7692086.1"/>
    <property type="molecule type" value="Genomic_DNA"/>
</dbReference>
<evidence type="ECO:0000313" key="2">
    <source>
        <dbReference type="EMBL" id="KAF7692086.1"/>
    </source>
</evidence>
<keyword evidence="3" id="KW-1185">Reference proteome</keyword>
<dbReference type="Proteomes" id="UP000606274">
    <property type="component" value="Unassembled WGS sequence"/>
</dbReference>
<sequence length="94" mass="10780">MIVLLTAGLILLVFTVPAVIYYRRRKLKAPEENKSGEKTQKKQQFNRVSDEEIVNTEEVTYASVQINKATTKRRVHAEPQEQDDSVIYSTVKKA</sequence>
<reference evidence="2" key="1">
    <citation type="submission" date="2020-08" db="EMBL/GenBank/DDBJ databases">
        <title>Chromosome-level assembly of Southern catfish (Silurus meridionalis) provides insights into visual adaptation to the nocturnal and benthic lifestyles.</title>
        <authorList>
            <person name="Zhang Y."/>
            <person name="Wang D."/>
            <person name="Peng Z."/>
        </authorList>
    </citation>
    <scope>NUCLEOTIDE SEQUENCE</scope>
    <source>
        <strain evidence="2">SWU-2019-XX</strain>
        <tissue evidence="2">Muscle</tissue>
    </source>
</reference>
<comment type="caution">
    <text evidence="2">The sequence shown here is derived from an EMBL/GenBank/DDBJ whole genome shotgun (WGS) entry which is preliminary data.</text>
</comment>
<dbReference type="AlphaFoldDB" id="A0A8T0AI47"/>
<accession>A0A8T0AI47</accession>
<name>A0A8T0AI47_SILME</name>
<protein>
    <submittedName>
        <fullName evidence="2">Uncharacterized protein</fullName>
    </submittedName>
</protein>
<gene>
    <name evidence="2" type="ORF">HF521_011053</name>
</gene>
<proteinExistence type="predicted"/>
<feature type="region of interest" description="Disordered" evidence="1">
    <location>
        <begin position="30"/>
        <end position="49"/>
    </location>
</feature>
<evidence type="ECO:0000313" key="3">
    <source>
        <dbReference type="Proteomes" id="UP000606274"/>
    </source>
</evidence>
<organism evidence="2 3">
    <name type="scientific">Silurus meridionalis</name>
    <name type="common">Southern catfish</name>
    <name type="synonym">Silurus soldatovi meridionalis</name>
    <dbReference type="NCBI Taxonomy" id="175797"/>
    <lineage>
        <taxon>Eukaryota</taxon>
        <taxon>Metazoa</taxon>
        <taxon>Chordata</taxon>
        <taxon>Craniata</taxon>
        <taxon>Vertebrata</taxon>
        <taxon>Euteleostomi</taxon>
        <taxon>Actinopterygii</taxon>
        <taxon>Neopterygii</taxon>
        <taxon>Teleostei</taxon>
        <taxon>Ostariophysi</taxon>
        <taxon>Siluriformes</taxon>
        <taxon>Siluridae</taxon>
        <taxon>Silurus</taxon>
    </lineage>
</organism>
<evidence type="ECO:0000256" key="1">
    <source>
        <dbReference type="SAM" id="MobiDB-lite"/>
    </source>
</evidence>